<comment type="caution">
    <text evidence="9">The sequence shown here is derived from an EMBL/GenBank/DDBJ whole genome shotgun (WGS) entry which is preliminary data.</text>
</comment>
<proteinExistence type="inferred from homology"/>
<evidence type="ECO:0000259" key="8">
    <source>
        <dbReference type="PROSITE" id="PS52035"/>
    </source>
</evidence>
<evidence type="ECO:0000256" key="5">
    <source>
        <dbReference type="ARBA" id="ARBA00022833"/>
    </source>
</evidence>
<dbReference type="PROSITE" id="PS52035">
    <property type="entry name" value="PEPTIDASE_M14"/>
    <property type="match status" value="1"/>
</dbReference>
<evidence type="ECO:0000256" key="6">
    <source>
        <dbReference type="ARBA" id="ARBA00023049"/>
    </source>
</evidence>
<evidence type="ECO:0000256" key="2">
    <source>
        <dbReference type="ARBA" id="ARBA00005988"/>
    </source>
</evidence>
<feature type="domain" description="Peptidase M14" evidence="8">
    <location>
        <begin position="35"/>
        <end position="343"/>
    </location>
</feature>
<evidence type="ECO:0000256" key="3">
    <source>
        <dbReference type="ARBA" id="ARBA00022670"/>
    </source>
</evidence>
<dbReference type="GO" id="GO:0008270">
    <property type="term" value="F:zinc ion binding"/>
    <property type="evidence" value="ECO:0007669"/>
    <property type="project" value="InterPro"/>
</dbReference>
<dbReference type="PANTHER" id="PTHR11705:SF143">
    <property type="entry name" value="SLL0236 PROTEIN"/>
    <property type="match status" value="1"/>
</dbReference>
<dbReference type="RefSeq" id="WP_128758663.1">
    <property type="nucleotide sequence ID" value="NZ_QOVM01000007.1"/>
</dbReference>
<keyword evidence="6" id="KW-0482">Metalloprotease</keyword>
<reference evidence="9 10" key="1">
    <citation type="submission" date="2018-07" db="EMBL/GenBank/DDBJ databases">
        <title>Leeuwenhoekiella genomics.</title>
        <authorList>
            <person name="Tahon G."/>
            <person name="Willems A."/>
        </authorList>
    </citation>
    <scope>NUCLEOTIDE SEQUENCE [LARGE SCALE GENOMIC DNA]</scope>
    <source>
        <strain evidence="9 10">LMG 22550</strain>
    </source>
</reference>
<dbReference type="SUPFAM" id="SSF52317">
    <property type="entry name" value="Class I glutamine amidotransferase-like"/>
    <property type="match status" value="1"/>
</dbReference>
<dbReference type="Gene3D" id="3.40.630.10">
    <property type="entry name" value="Zn peptidases"/>
    <property type="match status" value="1"/>
</dbReference>
<dbReference type="OrthoDB" id="9758209at2"/>
<organism evidence="9 10">
    <name type="scientific">Leeuwenhoekiella aequorea</name>
    <dbReference type="NCBI Taxonomy" id="283736"/>
    <lineage>
        <taxon>Bacteria</taxon>
        <taxon>Pseudomonadati</taxon>
        <taxon>Bacteroidota</taxon>
        <taxon>Flavobacteriia</taxon>
        <taxon>Flavobacteriales</taxon>
        <taxon>Flavobacteriaceae</taxon>
        <taxon>Leeuwenhoekiella</taxon>
    </lineage>
</organism>
<keyword evidence="5" id="KW-0862">Zinc</keyword>
<keyword evidence="9" id="KW-0121">Carboxypeptidase</keyword>
<dbReference type="Proteomes" id="UP000289238">
    <property type="component" value="Unassembled WGS sequence"/>
</dbReference>
<dbReference type="Pfam" id="PF00246">
    <property type="entry name" value="Peptidase_M14"/>
    <property type="match status" value="1"/>
</dbReference>
<dbReference type="Gene3D" id="3.40.50.880">
    <property type="match status" value="1"/>
</dbReference>
<evidence type="ECO:0000256" key="1">
    <source>
        <dbReference type="ARBA" id="ARBA00001947"/>
    </source>
</evidence>
<dbReference type="InterPro" id="IPR000834">
    <property type="entry name" value="Peptidase_M14"/>
</dbReference>
<keyword evidence="10" id="KW-1185">Reference proteome</keyword>
<dbReference type="CDD" id="cd06238">
    <property type="entry name" value="M14-like"/>
    <property type="match status" value="1"/>
</dbReference>
<comment type="cofactor">
    <cofactor evidence="1">
        <name>Zn(2+)</name>
        <dbReference type="ChEBI" id="CHEBI:29105"/>
    </cofactor>
</comment>
<protein>
    <submittedName>
        <fullName evidence="9">Zinc carboxypeptidase</fullName>
    </submittedName>
</protein>
<dbReference type="GO" id="GO:0005615">
    <property type="term" value="C:extracellular space"/>
    <property type="evidence" value="ECO:0007669"/>
    <property type="project" value="TreeGrafter"/>
</dbReference>
<dbReference type="CDD" id="cd03143">
    <property type="entry name" value="A4_beta-galactosidase_middle_domain"/>
    <property type="match status" value="1"/>
</dbReference>
<evidence type="ECO:0000256" key="4">
    <source>
        <dbReference type="ARBA" id="ARBA00022801"/>
    </source>
</evidence>
<evidence type="ECO:0000256" key="7">
    <source>
        <dbReference type="PROSITE-ProRule" id="PRU01379"/>
    </source>
</evidence>
<gene>
    <name evidence="9" type="ORF">DSM00_2918</name>
</gene>
<dbReference type="GO" id="GO:0004181">
    <property type="term" value="F:metallocarboxypeptidase activity"/>
    <property type="evidence" value="ECO:0007669"/>
    <property type="project" value="InterPro"/>
</dbReference>
<dbReference type="InterPro" id="IPR029062">
    <property type="entry name" value="Class_I_gatase-like"/>
</dbReference>
<comment type="similarity">
    <text evidence="2 7">Belongs to the peptidase M14 family.</text>
</comment>
<keyword evidence="4" id="KW-0378">Hydrolase</keyword>
<keyword evidence="3" id="KW-0645">Protease</keyword>
<name>A0A4Q0P2N0_9FLAO</name>
<dbReference type="AlphaFoldDB" id="A0A4Q0P2N0"/>
<sequence>MRIKLAILSFFITTLSFSQTIKSPEEFLGYKIGTQFSRHADVVAYFKHVAENSEWVTYTEYGKTNERRPLTYAIVTTPQNQNNIENIRLNQLKNAGLESGSASPDKAIVWLSYNVHGNEASSTEASMITLYELITNKKEWLENTVVIIDPCINPDGRDRYANWYNKVKATPYDTNPDAEEHNEPWPGGRANHYLFDLNRDWAWATQVETRQRLKVYNSWMPHIHVDFHEQGINEPYYFAPAAEPFHSIITPFQRNFQTLIGKNHAKYFDQNGWLFFTRERFDLLYPSYGDTYPTYTGSMGMTYEQAGGGSAGLGIKKSDGSILTLVDRVAHHFTTGISTVEMASANIEKLNTEFAKYFNDANVKYKNFTLSGEKDHLQALIDLLDVHGIQYTFSESGKSTGYNYTTGKQETLTYDEAINISTDQPKGKLVHVLFEPEAALSTPLTYDITAWSLPYAYGLNAVANTKPATGGTFKSKMPMLNTLSKTAPGYLSKWNSMTDAKFLSALLQAAIKVRFSEKEFVIDGITYPAGTLIITRSDNNVLENFDDVLIQIANKFNRTLTPASTSFASSGPDFGSPYVKLINKPRIAVFMGEQTSSLSYGATWQFFEQQLEYPITSIAVSEADRVNWSDYDVLVMPNGRYKLSENTLSQLKSWVRTGGNLIAVDGALKLFADTEDFNLKTVKFESPKSKDSITSKLISYADREMDSSKSLISGSIFKTDVDSTHPLAFGYENTYYSLKIGDDAYSLLDKGYNVAYLNDDPQSTSGFAGNEALNKLKNSLIFGVEPIGRGTITYMVDDPLFRAFWENGKLFFANALFINNPNNYRK</sequence>
<dbReference type="GO" id="GO:0006508">
    <property type="term" value="P:proteolysis"/>
    <property type="evidence" value="ECO:0007669"/>
    <property type="project" value="UniProtKB-KW"/>
</dbReference>
<accession>A0A4Q0P2N0</accession>
<dbReference type="PANTHER" id="PTHR11705">
    <property type="entry name" value="PROTEASE FAMILY M14 CARBOXYPEPTIDASE A,B"/>
    <property type="match status" value="1"/>
</dbReference>
<dbReference type="SUPFAM" id="SSF53187">
    <property type="entry name" value="Zn-dependent exopeptidases"/>
    <property type="match status" value="1"/>
</dbReference>
<comment type="caution">
    <text evidence="7">Lacks conserved residue(s) required for the propagation of feature annotation.</text>
</comment>
<dbReference type="EMBL" id="QOVM01000007">
    <property type="protein sequence ID" value="RXG20814.1"/>
    <property type="molecule type" value="Genomic_DNA"/>
</dbReference>
<evidence type="ECO:0000313" key="10">
    <source>
        <dbReference type="Proteomes" id="UP000289238"/>
    </source>
</evidence>
<evidence type="ECO:0000313" key="9">
    <source>
        <dbReference type="EMBL" id="RXG20814.1"/>
    </source>
</evidence>